<keyword evidence="1" id="KW-0175">Coiled coil</keyword>
<feature type="compositionally biased region" description="Low complexity" evidence="2">
    <location>
        <begin position="584"/>
        <end position="594"/>
    </location>
</feature>
<accession>A0ABR7NGN2</accession>
<evidence type="ECO:0000256" key="2">
    <source>
        <dbReference type="SAM" id="MobiDB-lite"/>
    </source>
</evidence>
<keyword evidence="6" id="KW-1185">Reference proteome</keyword>
<dbReference type="RefSeq" id="WP_262398698.1">
    <property type="nucleotide sequence ID" value="NZ_JACRTB010000002.1"/>
</dbReference>
<protein>
    <submittedName>
        <fullName evidence="5">Uncharacterized protein</fullName>
    </submittedName>
</protein>
<keyword evidence="4" id="KW-0732">Signal</keyword>
<evidence type="ECO:0000256" key="4">
    <source>
        <dbReference type="SAM" id="SignalP"/>
    </source>
</evidence>
<evidence type="ECO:0000256" key="1">
    <source>
        <dbReference type="SAM" id="Coils"/>
    </source>
</evidence>
<keyword evidence="3" id="KW-0812">Transmembrane</keyword>
<keyword evidence="3" id="KW-1133">Transmembrane helix</keyword>
<sequence length="651" mass="71428">MRTNKLLRAGGALALAVSMVLFSAVSVAGASDDDLDYYVGGISENGYLVDDDDNYIDFDEAVCGPAADSDLRVPYGKTIYFPLLNDGTSGDLDRLYEDWQKAEQELADAGELLEALEQEVLDAREALNQQAAGSGNTSAEARKAEAAIELLGDMLRFRKRLDGWSADSQLDSGSLRSLLEGCSDELSADFGISLAWDASQEQISGEISRQQRIVDNASSSEQSGTAAYENWRNAVARRDAQMKAAEQAEKDAREAEQAYLNSTGGGDGYPFVHESQAVRHIKIKTDWDEGKSHIDSLSITKKRCKNSPYAAESGAKRYAYFLAIEIRDRDSTSTSVKDVSGTVKLKKTSGSHRFDYDDVQADLDFEIGFNPPEDSNVIPIDPALFEPDEDFDEDTDEEFEFEADDDSYYVANTKNQKKIVLGLDTDYDDEIGDRYEYANLSFWNGNGASFSRSGYLYLCADEDDYLYAIDDDGDLKLLHPDYDHYEDCFVIRTRTLGRYVASDRRLKEVSSTTEDDDPDITVIYDVNTGVNYNPATGGYGADDDELWNTPVPADTTVFSNVLTRDGMLAKPESTPEASVPAPPAQQEVSAAAAALTAESPLAPPSPALPAETEKAPMGRNTLILLCVLAAEAAVALTSLVCYFAIFRRRHD</sequence>
<feature type="region of interest" description="Disordered" evidence="2">
    <location>
        <begin position="569"/>
        <end position="594"/>
    </location>
</feature>
<reference evidence="5 6" key="1">
    <citation type="submission" date="2020-08" db="EMBL/GenBank/DDBJ databases">
        <title>Genome public.</title>
        <authorList>
            <person name="Liu C."/>
            <person name="Sun Q."/>
        </authorList>
    </citation>
    <scope>NUCLEOTIDE SEQUENCE [LARGE SCALE GENOMIC DNA]</scope>
    <source>
        <strain evidence="5 6">BX1</strain>
    </source>
</reference>
<proteinExistence type="predicted"/>
<dbReference type="SUPFAM" id="SSF50956">
    <property type="entry name" value="Thermostable phytase (3-phytase)"/>
    <property type="match status" value="1"/>
</dbReference>
<organism evidence="5 6">
    <name type="scientific">Yanshouia hominis</name>
    <dbReference type="NCBI Taxonomy" id="2763673"/>
    <lineage>
        <taxon>Bacteria</taxon>
        <taxon>Bacillati</taxon>
        <taxon>Bacillota</taxon>
        <taxon>Clostridia</taxon>
        <taxon>Eubacteriales</taxon>
        <taxon>Oscillospiraceae</taxon>
        <taxon>Yanshouia</taxon>
    </lineage>
</organism>
<evidence type="ECO:0000256" key="3">
    <source>
        <dbReference type="SAM" id="Phobius"/>
    </source>
</evidence>
<gene>
    <name evidence="5" type="ORF">H8717_01080</name>
</gene>
<evidence type="ECO:0000313" key="5">
    <source>
        <dbReference type="EMBL" id="MBC8575007.1"/>
    </source>
</evidence>
<name>A0ABR7NGN2_9FIRM</name>
<keyword evidence="3" id="KW-0472">Membrane</keyword>
<feature type="chain" id="PRO_5046618994" evidence="4">
    <location>
        <begin position="31"/>
        <end position="651"/>
    </location>
</feature>
<dbReference type="Proteomes" id="UP000658131">
    <property type="component" value="Unassembled WGS sequence"/>
</dbReference>
<feature type="transmembrane region" description="Helical" evidence="3">
    <location>
        <begin position="622"/>
        <end position="645"/>
    </location>
</feature>
<comment type="caution">
    <text evidence="5">The sequence shown here is derived from an EMBL/GenBank/DDBJ whole genome shotgun (WGS) entry which is preliminary data.</text>
</comment>
<evidence type="ECO:0000313" key="6">
    <source>
        <dbReference type="Proteomes" id="UP000658131"/>
    </source>
</evidence>
<feature type="signal peptide" evidence="4">
    <location>
        <begin position="1"/>
        <end position="30"/>
    </location>
</feature>
<dbReference type="EMBL" id="JACRTB010000002">
    <property type="protein sequence ID" value="MBC8575007.1"/>
    <property type="molecule type" value="Genomic_DNA"/>
</dbReference>
<feature type="coiled-coil region" evidence="1">
    <location>
        <begin position="92"/>
        <end position="133"/>
    </location>
</feature>